<dbReference type="EnsemblProtists" id="Phyra93423">
    <property type="protein sequence ID" value="Phyra93423"/>
    <property type="gene ID" value="Phyra93423"/>
</dbReference>
<evidence type="ECO:0000256" key="1">
    <source>
        <dbReference type="SAM" id="MobiDB-lite"/>
    </source>
</evidence>
<feature type="region of interest" description="Disordered" evidence="1">
    <location>
        <begin position="1"/>
        <end position="64"/>
    </location>
</feature>
<protein>
    <submittedName>
        <fullName evidence="2">Uncharacterized protein</fullName>
    </submittedName>
</protein>
<dbReference type="eggNOG" id="ENOG502SGFG">
    <property type="taxonomic scope" value="Eukaryota"/>
</dbReference>
<dbReference type="EMBL" id="DS565999">
    <property type="status" value="NOT_ANNOTATED_CDS"/>
    <property type="molecule type" value="Genomic_DNA"/>
</dbReference>
<reference evidence="3" key="1">
    <citation type="journal article" date="2006" name="Science">
        <title>Phytophthora genome sequences uncover evolutionary origins and mechanisms of pathogenesis.</title>
        <authorList>
            <person name="Tyler B.M."/>
            <person name="Tripathy S."/>
            <person name="Zhang X."/>
            <person name="Dehal P."/>
            <person name="Jiang R.H."/>
            <person name="Aerts A."/>
            <person name="Arredondo F.D."/>
            <person name="Baxter L."/>
            <person name="Bensasson D."/>
            <person name="Beynon J.L."/>
            <person name="Chapman J."/>
            <person name="Damasceno C.M."/>
            <person name="Dorrance A.E."/>
            <person name="Dou D."/>
            <person name="Dickerman A.W."/>
            <person name="Dubchak I.L."/>
            <person name="Garbelotto M."/>
            <person name="Gijzen M."/>
            <person name="Gordon S.G."/>
            <person name="Govers F."/>
            <person name="Grunwald N.J."/>
            <person name="Huang W."/>
            <person name="Ivors K.L."/>
            <person name="Jones R.W."/>
            <person name="Kamoun S."/>
            <person name="Krampis K."/>
            <person name="Lamour K.H."/>
            <person name="Lee M.K."/>
            <person name="McDonald W.H."/>
            <person name="Medina M."/>
            <person name="Meijer H.J."/>
            <person name="Nordberg E.K."/>
            <person name="Maclean D.J."/>
            <person name="Ospina-Giraldo M.D."/>
            <person name="Morris P.F."/>
            <person name="Phuntumart V."/>
            <person name="Putnam N.H."/>
            <person name="Rash S."/>
            <person name="Rose J.K."/>
            <person name="Sakihama Y."/>
            <person name="Salamov A.A."/>
            <person name="Savidor A."/>
            <person name="Scheuring C.F."/>
            <person name="Smith B.M."/>
            <person name="Sobral B.W."/>
            <person name="Terry A."/>
            <person name="Torto-Alalibo T.A."/>
            <person name="Win J."/>
            <person name="Xu Z."/>
            <person name="Zhang H."/>
            <person name="Grigoriev I.V."/>
            <person name="Rokhsar D.S."/>
            <person name="Boore J.L."/>
        </authorList>
    </citation>
    <scope>NUCLEOTIDE SEQUENCE [LARGE SCALE GENOMIC DNA]</scope>
    <source>
        <strain evidence="3">Pr102</strain>
    </source>
</reference>
<dbReference type="AlphaFoldDB" id="H3HAT5"/>
<sequence>MTSAPPAWKRERHGRMEAARSLLRPSPAPSPVRSEGSSETAMWASPSAARVRSRPSNLRSARKQELLVADDTGLRVRAKYDDEDSGSEVTQRAPASEVARLQLGSADSGGAGVTELVRSHSYEALVQLEGILEARHRKIMNDGLLEAGDNGR</sequence>
<organism evidence="2 3">
    <name type="scientific">Phytophthora ramorum</name>
    <name type="common">Sudden oak death agent</name>
    <dbReference type="NCBI Taxonomy" id="164328"/>
    <lineage>
        <taxon>Eukaryota</taxon>
        <taxon>Sar</taxon>
        <taxon>Stramenopiles</taxon>
        <taxon>Oomycota</taxon>
        <taxon>Peronosporomycetes</taxon>
        <taxon>Peronosporales</taxon>
        <taxon>Peronosporaceae</taxon>
        <taxon>Phytophthora</taxon>
    </lineage>
</organism>
<dbReference type="Proteomes" id="UP000005238">
    <property type="component" value="Unassembled WGS sequence"/>
</dbReference>
<evidence type="ECO:0000313" key="3">
    <source>
        <dbReference type="Proteomes" id="UP000005238"/>
    </source>
</evidence>
<feature type="compositionally biased region" description="Low complexity" evidence="1">
    <location>
        <begin position="44"/>
        <end position="56"/>
    </location>
</feature>
<name>H3HAT5_PHYRM</name>
<reference evidence="2" key="2">
    <citation type="submission" date="2015-06" db="UniProtKB">
        <authorList>
            <consortium name="EnsemblProtists"/>
        </authorList>
    </citation>
    <scope>IDENTIFICATION</scope>
    <source>
        <strain evidence="2">Pr102</strain>
    </source>
</reference>
<dbReference type="VEuPathDB" id="FungiDB:KRP22_12363"/>
<accession>H3HAT5</accession>
<dbReference type="HOGENOM" id="CLU_1725937_0_0_1"/>
<keyword evidence="3" id="KW-1185">Reference proteome</keyword>
<dbReference type="VEuPathDB" id="FungiDB:KRP23_7254"/>
<evidence type="ECO:0000313" key="2">
    <source>
        <dbReference type="EnsemblProtists" id="Phyra93423"/>
    </source>
</evidence>
<proteinExistence type="predicted"/>
<dbReference type="InParanoid" id="H3HAT5"/>